<proteinExistence type="predicted"/>
<gene>
    <name evidence="2" type="ORF">CCMA1212_007843</name>
</gene>
<evidence type="ECO:0000313" key="2">
    <source>
        <dbReference type="EMBL" id="TFB00354.1"/>
    </source>
</evidence>
<sequence>MSSTSVLSRPQQPPVLPEDLVSMDTLIYLGFNEEVAHRLWQDRCKWLVRAHATLISDQLNESFLGAITDHLYEDGLESNTCDDNDRAWHKCMNDCGLNWPTKRAIMDSLFKKTRLTQSCLHWVRDTIELRFKALQEVLAADAASEDQAAQPTSEEDPVPRPSQPEETAMSEAVLRAAENPSDTTITLYKGIDRASVDHLFGDTGDLSRISALATAPPTDVCDFSSAYYFYVDRDVAENQACYIRRRSYLTRVVLVQATIQRSMLETGYEGPRRQEVYWPSEDWKRLVFHCRRKDEIPQDLARYMDARLVIATAAGRPTRHFVRGVNGPDDITEGMVLKNKHGEDAIQYCFRRYDADYFLAQHAELRMLPFTEMEYRAWCVETRDEPYKDIPPLVLPCRCVL</sequence>
<feature type="region of interest" description="Disordered" evidence="1">
    <location>
        <begin position="142"/>
        <end position="170"/>
    </location>
</feature>
<accession>A0ABY2GWL7</accession>
<comment type="caution">
    <text evidence="2">The sequence shown here is derived from an EMBL/GenBank/DDBJ whole genome shotgun (WGS) entry which is preliminary data.</text>
</comment>
<reference evidence="2 3" key="1">
    <citation type="submission" date="2018-01" db="EMBL/GenBank/DDBJ databases">
        <title>Genome characterization of the sugarcane-associated fungus Trichoderma ghanense CCMA-1212 and their application in lignocelulose bioconversion.</title>
        <authorList>
            <person name="Steindorff A.S."/>
            <person name="Mendes T.D."/>
            <person name="Vilela E.S.D."/>
            <person name="Rodrigues D.S."/>
            <person name="Formighieri E.F."/>
            <person name="Melo I.S."/>
            <person name="Favaro L.C.L."/>
        </authorList>
    </citation>
    <scope>NUCLEOTIDE SEQUENCE [LARGE SCALE GENOMIC DNA]</scope>
    <source>
        <strain evidence="2 3">CCMA-1212</strain>
    </source>
</reference>
<dbReference type="GeneID" id="300579454"/>
<dbReference type="RefSeq" id="XP_073556555.1">
    <property type="nucleotide sequence ID" value="XM_073705004.1"/>
</dbReference>
<dbReference type="Proteomes" id="UP001642720">
    <property type="component" value="Unassembled WGS sequence"/>
</dbReference>
<evidence type="ECO:0000313" key="3">
    <source>
        <dbReference type="Proteomes" id="UP001642720"/>
    </source>
</evidence>
<dbReference type="EMBL" id="PPTA01000011">
    <property type="protein sequence ID" value="TFB00354.1"/>
    <property type="molecule type" value="Genomic_DNA"/>
</dbReference>
<organism evidence="2 3">
    <name type="scientific">Trichoderma ghanense</name>
    <dbReference type="NCBI Taxonomy" id="65468"/>
    <lineage>
        <taxon>Eukaryota</taxon>
        <taxon>Fungi</taxon>
        <taxon>Dikarya</taxon>
        <taxon>Ascomycota</taxon>
        <taxon>Pezizomycotina</taxon>
        <taxon>Sordariomycetes</taxon>
        <taxon>Hypocreomycetidae</taxon>
        <taxon>Hypocreales</taxon>
        <taxon>Hypocreaceae</taxon>
        <taxon>Trichoderma</taxon>
    </lineage>
</organism>
<protein>
    <submittedName>
        <fullName evidence="2">Uncharacterized protein</fullName>
    </submittedName>
</protein>
<name>A0ABY2GWL7_9HYPO</name>
<evidence type="ECO:0000256" key="1">
    <source>
        <dbReference type="SAM" id="MobiDB-lite"/>
    </source>
</evidence>
<keyword evidence="3" id="KW-1185">Reference proteome</keyword>